<dbReference type="PANTHER" id="PTHR34824">
    <property type="entry name" value="HEAT-INDUCIBLE TRANSCRIPTION REPRESSOR HRCA"/>
    <property type="match status" value="1"/>
</dbReference>
<evidence type="ECO:0000256" key="3">
    <source>
        <dbReference type="ARBA" id="ARBA00023163"/>
    </source>
</evidence>
<sequence length="124" mass="13538">CSGRGGQEGELEYVIKGETNLMSLAELSSVERLRRLFEAFSEKRDFLHLLDHSLRAEGVQIFIGHESGYRILDDCSVITAPYGSPGSAVGVLGVIGPTRMAYERVIPIVDMTAKLLGAALNSRR</sequence>
<evidence type="ECO:0000313" key="5">
    <source>
        <dbReference type="EMBL" id="EQD27778.1"/>
    </source>
</evidence>
<dbReference type="EMBL" id="AUZY01012779">
    <property type="protein sequence ID" value="EQD27778.1"/>
    <property type="molecule type" value="Genomic_DNA"/>
</dbReference>
<dbReference type="AlphaFoldDB" id="T0Y401"/>
<dbReference type="Gene3D" id="3.30.450.40">
    <property type="match status" value="1"/>
</dbReference>
<reference evidence="5" key="1">
    <citation type="submission" date="2013-08" db="EMBL/GenBank/DDBJ databases">
        <authorList>
            <person name="Mendez C."/>
            <person name="Richter M."/>
            <person name="Ferrer M."/>
            <person name="Sanchez J."/>
        </authorList>
    </citation>
    <scope>NUCLEOTIDE SEQUENCE</scope>
</reference>
<dbReference type="GO" id="GO:0003677">
    <property type="term" value="F:DNA binding"/>
    <property type="evidence" value="ECO:0007669"/>
    <property type="project" value="InterPro"/>
</dbReference>
<accession>T0Y401</accession>
<reference evidence="5" key="2">
    <citation type="journal article" date="2014" name="ISME J.">
        <title>Microbial stratification in low pH oxic and suboxic macroscopic growths along an acid mine drainage.</title>
        <authorList>
            <person name="Mendez-Garcia C."/>
            <person name="Mesa V."/>
            <person name="Sprenger R.R."/>
            <person name="Richter M."/>
            <person name="Diez M.S."/>
            <person name="Solano J."/>
            <person name="Bargiela R."/>
            <person name="Golyshina O.V."/>
            <person name="Manteca A."/>
            <person name="Ramos J.L."/>
            <person name="Gallego J.R."/>
            <person name="Llorente I."/>
            <person name="Martins Dos Santos V.A."/>
            <person name="Jensen O.N."/>
            <person name="Pelaez A.I."/>
            <person name="Sanchez J."/>
            <person name="Ferrer M."/>
        </authorList>
    </citation>
    <scope>NUCLEOTIDE SEQUENCE</scope>
</reference>
<name>T0Y401_9ZZZZ</name>
<keyword evidence="3" id="KW-0804">Transcription</keyword>
<proteinExistence type="predicted"/>
<keyword evidence="2" id="KW-0805">Transcription regulation</keyword>
<dbReference type="PANTHER" id="PTHR34824:SF1">
    <property type="entry name" value="HEAT-INDUCIBLE TRANSCRIPTION REPRESSOR HRCA"/>
    <property type="match status" value="1"/>
</dbReference>
<dbReference type="SUPFAM" id="SSF55781">
    <property type="entry name" value="GAF domain-like"/>
    <property type="match status" value="1"/>
</dbReference>
<dbReference type="InterPro" id="IPR029016">
    <property type="entry name" value="GAF-like_dom_sf"/>
</dbReference>
<dbReference type="Pfam" id="PF01628">
    <property type="entry name" value="HrcA"/>
    <property type="match status" value="1"/>
</dbReference>
<feature type="non-terminal residue" evidence="5">
    <location>
        <position position="1"/>
    </location>
</feature>
<dbReference type="InterPro" id="IPR002571">
    <property type="entry name" value="HrcA"/>
</dbReference>
<keyword evidence="1" id="KW-0678">Repressor</keyword>
<gene>
    <name evidence="5" type="ORF">B1B_19029</name>
</gene>
<evidence type="ECO:0000256" key="2">
    <source>
        <dbReference type="ARBA" id="ARBA00023015"/>
    </source>
</evidence>
<protein>
    <submittedName>
        <fullName evidence="5">Heat-inducible transcription repressor HrcA</fullName>
    </submittedName>
</protein>
<comment type="caution">
    <text evidence="5">The sequence shown here is derived from an EMBL/GenBank/DDBJ whole genome shotgun (WGS) entry which is preliminary data.</text>
</comment>
<organism evidence="5">
    <name type="scientific">mine drainage metagenome</name>
    <dbReference type="NCBI Taxonomy" id="410659"/>
    <lineage>
        <taxon>unclassified sequences</taxon>
        <taxon>metagenomes</taxon>
        <taxon>ecological metagenomes</taxon>
    </lineage>
</organism>
<evidence type="ECO:0000259" key="4">
    <source>
        <dbReference type="Pfam" id="PF01628"/>
    </source>
</evidence>
<feature type="domain" description="Heat-inducible transcription repressor HrcA C-terminal" evidence="4">
    <location>
        <begin position="12"/>
        <end position="106"/>
    </location>
</feature>
<dbReference type="InterPro" id="IPR021153">
    <property type="entry name" value="HrcA_C"/>
</dbReference>
<dbReference type="GO" id="GO:0045892">
    <property type="term" value="P:negative regulation of DNA-templated transcription"/>
    <property type="evidence" value="ECO:0007669"/>
    <property type="project" value="TreeGrafter"/>
</dbReference>
<evidence type="ECO:0000256" key="1">
    <source>
        <dbReference type="ARBA" id="ARBA00022491"/>
    </source>
</evidence>